<feature type="compositionally biased region" description="Low complexity" evidence="1">
    <location>
        <begin position="552"/>
        <end position="572"/>
    </location>
</feature>
<feature type="compositionally biased region" description="Basic and acidic residues" evidence="1">
    <location>
        <begin position="963"/>
        <end position="1156"/>
    </location>
</feature>
<sequence>MTSPLSSASAASRAVRREPDYEPDEQWKANLKAQIQLNLASMVQDAETQRNENLLKFPDDSERVKREYTIALDNIGKMATETYKTELERERQERRWATGHDLPPDLAETMKKEQQAILDQIKSTKSPNPPSTDDTPTIVNTPESPNPVFRRSSTSSVSASTNTSSTPRLSKPPQRATKPNPPSDDETDEEESDPDVARNRRLKSQPITPSPRVRDDDTGRSRSSWEPGSLNLNRSPRPYSSNTPPKPSPEVWIPPEIASDRPQRRNSTASVRSTGSTASSRRHAVVDPIPETASITDNVDLVAAKVEQERARIQDADQQWRNMDSVREKQGGRRRTLDNVAGPSAANNVAPPNGQPGTSPTISNIVSSSPSQSRPPPPPLETKPIYRKTSTTFMQENPSQLYRKPSFVHEGGPRNFDKVPILPRSTQSHLSLSRPTEPAELSPHDSDNGTYAQTPPMSATLFYAQAQAEDYHSPYSISGSYVGSPSPLNNQDVGTRIRSRHPSNESRYMPPPTSAGPIPSYHGMHGPATQAYPSPPPTQRNTYFSPPPSRTYQQQPPYSASPFSSSQYSQSPVTYMPRPSDERDPASYEYQQMPWSENEPMPVPMSANPDTRSQRMRSPSGSQDTWRSWIPQNQHNLRSTMSNSSLRDPQIQDRYRPVPHYGGNNVDDPLEGSEEESGSATDPESEDFEQEPASSFSSNRRYSRTRSLPYPASKPKSNKEGKPPQKRGSMPEEVDEDSLEYQQMLAKQRKQKAKEAARAVEEESKAKKLKKEAEEEEARKQAKRMEEVRQREADRARALKEKEEEARRRKEEEEAELQRQREAREAEEELERSRKEEERRMEEQRREEERKKWEEEEKQRKEEEARRKREEDKRKRQEAEERRKREREEKKRREEEEARLRMIAEEEARLKQARLEQERMEKIREKEDEIRRQQDEIRKREEDLHKQMLEEKQKELERLAREARRKEAEAKEYERQARLREEEARKREAEIKERERQLQLAEMELRSRQKAAQEEALRRENERIAQEEERREQERLAQEEQERREEQERQKERERQEREAAELLREQMRQKEEQERIESEIAWKEHEKRKAEAARREEQAAINRKRQEAERQQAQEEAKRKRQQQEEDKKREAEKNAQQEEFRRREEEIRNRKRQETAAAWETWGMPNSAGKPPQSSPISPSVNSSNGTSASQRTSSASTASSAWNTRTTSASSAWSKTWSASSSASGASASASHASNPPSSASTSKPRSGSTGASGSTPMSSTPLTEEQWQRRNEEQFRAQQEQFRLEQERLEWERLAKSTKVKGKEDVIKTFENHARLWERLPEYTELRWDYFPWPMVNKPSSADDITYAAIHAYITSPHHPDKDKHQRDRVKEQIRRWHPDRFETKLLPKVIEEDKERVKEGAGTVVRHLNNLLTKSNLPNFFD</sequence>
<gene>
    <name evidence="2" type="ORF">F5878DRAFT_556058</name>
</gene>
<feature type="compositionally biased region" description="Basic and acidic residues" evidence="1">
    <location>
        <begin position="831"/>
        <end position="900"/>
    </location>
</feature>
<comment type="caution">
    <text evidence="2">The sequence shown here is derived from an EMBL/GenBank/DDBJ whole genome shotgun (WGS) entry which is preliminary data.</text>
</comment>
<feature type="region of interest" description="Disordered" evidence="1">
    <location>
        <begin position="312"/>
        <end position="456"/>
    </location>
</feature>
<evidence type="ECO:0000313" key="2">
    <source>
        <dbReference type="EMBL" id="KAJ3842278.1"/>
    </source>
</evidence>
<feature type="compositionally biased region" description="Basic and acidic residues" evidence="1">
    <location>
        <begin position="753"/>
        <end position="824"/>
    </location>
</feature>
<feature type="compositionally biased region" description="Acidic residues" evidence="1">
    <location>
        <begin position="668"/>
        <end position="690"/>
    </location>
</feature>
<evidence type="ECO:0000256" key="1">
    <source>
        <dbReference type="SAM" id="MobiDB-lite"/>
    </source>
</evidence>
<feature type="compositionally biased region" description="Polar residues" evidence="1">
    <location>
        <begin position="265"/>
        <end position="279"/>
    </location>
</feature>
<feature type="region of interest" description="Disordered" evidence="1">
    <location>
        <begin position="88"/>
        <end position="298"/>
    </location>
</feature>
<name>A0AA38PGK6_9AGAR</name>
<dbReference type="EMBL" id="MU806011">
    <property type="protein sequence ID" value="KAJ3842278.1"/>
    <property type="molecule type" value="Genomic_DNA"/>
</dbReference>
<feature type="compositionally biased region" description="Low complexity" evidence="1">
    <location>
        <begin position="152"/>
        <end position="166"/>
    </location>
</feature>
<feature type="compositionally biased region" description="Basic and acidic residues" evidence="1">
    <location>
        <begin position="88"/>
        <end position="98"/>
    </location>
</feature>
<feature type="compositionally biased region" description="Acidic residues" evidence="1">
    <location>
        <begin position="183"/>
        <end position="194"/>
    </location>
</feature>
<protein>
    <submittedName>
        <fullName evidence="2">Uncharacterized protein</fullName>
    </submittedName>
</protein>
<feature type="compositionally biased region" description="Low complexity" evidence="1">
    <location>
        <begin position="1173"/>
        <end position="1246"/>
    </location>
</feature>
<feature type="region of interest" description="Disordered" evidence="1">
    <location>
        <begin position="919"/>
        <end position="942"/>
    </location>
</feature>
<feature type="compositionally biased region" description="Basic and acidic residues" evidence="1">
    <location>
        <begin position="324"/>
        <end position="337"/>
    </location>
</feature>
<feature type="compositionally biased region" description="Low complexity" evidence="1">
    <location>
        <begin position="359"/>
        <end position="372"/>
    </location>
</feature>
<feature type="region of interest" description="Disordered" evidence="1">
    <location>
        <begin position="1"/>
        <end position="25"/>
    </location>
</feature>
<keyword evidence="3" id="KW-1185">Reference proteome</keyword>
<proteinExistence type="predicted"/>
<accession>A0AA38PGK6</accession>
<feature type="compositionally biased region" description="Low complexity" evidence="1">
    <location>
        <begin position="1"/>
        <end position="13"/>
    </location>
</feature>
<organism evidence="2 3">
    <name type="scientific">Lentinula raphanica</name>
    <dbReference type="NCBI Taxonomy" id="153919"/>
    <lineage>
        <taxon>Eukaryota</taxon>
        <taxon>Fungi</taxon>
        <taxon>Dikarya</taxon>
        <taxon>Basidiomycota</taxon>
        <taxon>Agaricomycotina</taxon>
        <taxon>Agaricomycetes</taxon>
        <taxon>Agaricomycetidae</taxon>
        <taxon>Agaricales</taxon>
        <taxon>Marasmiineae</taxon>
        <taxon>Omphalotaceae</taxon>
        <taxon>Lentinula</taxon>
    </lineage>
</organism>
<feature type="compositionally biased region" description="Polar residues" evidence="1">
    <location>
        <begin position="424"/>
        <end position="434"/>
    </location>
</feature>
<feature type="region of interest" description="Disordered" evidence="1">
    <location>
        <begin position="963"/>
        <end position="1278"/>
    </location>
</feature>
<reference evidence="2" key="1">
    <citation type="submission" date="2022-08" db="EMBL/GenBank/DDBJ databases">
        <authorList>
            <consortium name="DOE Joint Genome Institute"/>
            <person name="Min B."/>
            <person name="Riley R."/>
            <person name="Sierra-Patev S."/>
            <person name="Naranjo-Ortiz M."/>
            <person name="Looney B."/>
            <person name="Konkel Z."/>
            <person name="Slot J.C."/>
            <person name="Sakamoto Y."/>
            <person name="Steenwyk J.L."/>
            <person name="Rokas A."/>
            <person name="Carro J."/>
            <person name="Camarero S."/>
            <person name="Ferreira P."/>
            <person name="Molpeceres G."/>
            <person name="Ruiz-Duenas F.J."/>
            <person name="Serrano A."/>
            <person name="Henrissat B."/>
            <person name="Drula E."/>
            <person name="Hughes K.W."/>
            <person name="Mata J.L."/>
            <person name="Ishikawa N.K."/>
            <person name="Vargas-Isla R."/>
            <person name="Ushijima S."/>
            <person name="Smith C.A."/>
            <person name="Ahrendt S."/>
            <person name="Andreopoulos W."/>
            <person name="He G."/>
            <person name="Labutti K."/>
            <person name="Lipzen A."/>
            <person name="Ng V."/>
            <person name="Sandor L."/>
            <person name="Barry K."/>
            <person name="Martinez A.T."/>
            <person name="Xiao Y."/>
            <person name="Gibbons J.G."/>
            <person name="Terashima K."/>
            <person name="Hibbett D.S."/>
            <person name="Grigoriev I.V."/>
        </authorList>
    </citation>
    <scope>NUCLEOTIDE SEQUENCE</scope>
    <source>
        <strain evidence="2">TFB9207</strain>
    </source>
</reference>
<feature type="region of interest" description="Disordered" evidence="1">
    <location>
        <begin position="474"/>
        <end position="900"/>
    </location>
</feature>
<feature type="compositionally biased region" description="Polar residues" evidence="1">
    <location>
        <begin position="1247"/>
        <end position="1269"/>
    </location>
</feature>
<evidence type="ECO:0000313" key="3">
    <source>
        <dbReference type="Proteomes" id="UP001163846"/>
    </source>
</evidence>
<feature type="compositionally biased region" description="Polar residues" evidence="1">
    <location>
        <begin position="221"/>
        <end position="243"/>
    </location>
</feature>
<dbReference type="Proteomes" id="UP001163846">
    <property type="component" value="Unassembled WGS sequence"/>
</dbReference>
<feature type="compositionally biased region" description="Polar residues" evidence="1">
    <location>
        <begin position="475"/>
        <end position="493"/>
    </location>
</feature>
<feature type="compositionally biased region" description="Polar residues" evidence="1">
    <location>
        <begin position="388"/>
        <end position="400"/>
    </location>
</feature>
<feature type="compositionally biased region" description="Polar residues" evidence="1">
    <location>
        <begin position="608"/>
        <end position="647"/>
    </location>
</feature>
<feature type="compositionally biased region" description="Low complexity" evidence="1">
    <location>
        <begin position="123"/>
        <end position="137"/>
    </location>
</feature>